<dbReference type="EC" id="5.4.2.9" evidence="4"/>
<evidence type="ECO:0000256" key="4">
    <source>
        <dbReference type="ARBA" id="ARBA00024063"/>
    </source>
</evidence>
<dbReference type="Gene3D" id="3.20.20.60">
    <property type="entry name" value="Phosphoenolpyruvate-binding domains"/>
    <property type="match status" value="1"/>
</dbReference>
<dbReference type="InterPro" id="IPR040442">
    <property type="entry name" value="Pyrv_kinase-like_dom_sf"/>
</dbReference>
<name>A0A6S6T6G1_9BACT</name>
<dbReference type="SUPFAM" id="SSF51621">
    <property type="entry name" value="Phosphoenolpyruvate/pyruvate domain"/>
    <property type="match status" value="1"/>
</dbReference>
<evidence type="ECO:0000256" key="1">
    <source>
        <dbReference type="ARBA" id="ARBA00022679"/>
    </source>
</evidence>
<protein>
    <recommendedName>
        <fullName evidence="4">phosphoenolpyruvate mutase</fullName>
        <ecNumber evidence="4">5.4.2.9</ecNumber>
    </recommendedName>
</protein>
<evidence type="ECO:0000256" key="2">
    <source>
        <dbReference type="ARBA" id="ARBA00022695"/>
    </source>
</evidence>
<organism evidence="6">
    <name type="scientific">uncultured Campylobacterales bacterium</name>
    <dbReference type="NCBI Taxonomy" id="352960"/>
    <lineage>
        <taxon>Bacteria</taxon>
        <taxon>Pseudomonadati</taxon>
        <taxon>Campylobacterota</taxon>
        <taxon>Epsilonproteobacteria</taxon>
        <taxon>Campylobacterales</taxon>
        <taxon>environmental samples</taxon>
    </lineage>
</organism>
<dbReference type="InterPro" id="IPR015813">
    <property type="entry name" value="Pyrv/PenolPyrv_kinase-like_dom"/>
</dbReference>
<dbReference type="SUPFAM" id="SSF52374">
    <property type="entry name" value="Nucleotidylyl transferase"/>
    <property type="match status" value="1"/>
</dbReference>
<accession>A0A6S6T6G1</accession>
<proteinExistence type="predicted"/>
<dbReference type="NCBIfam" id="TIGR02320">
    <property type="entry name" value="PEP_mutase"/>
    <property type="match status" value="1"/>
</dbReference>
<dbReference type="EMBL" id="CACVAW010000061">
    <property type="protein sequence ID" value="CAA6814474.1"/>
    <property type="molecule type" value="Genomic_DNA"/>
</dbReference>
<keyword evidence="3 6" id="KW-0413">Isomerase</keyword>
<dbReference type="InterPro" id="IPR039556">
    <property type="entry name" value="ICL/PEPM"/>
</dbReference>
<dbReference type="Gene3D" id="3.40.50.620">
    <property type="entry name" value="HUPs"/>
    <property type="match status" value="1"/>
</dbReference>
<dbReference type="GO" id="GO:0016779">
    <property type="term" value="F:nucleotidyltransferase activity"/>
    <property type="evidence" value="ECO:0007669"/>
    <property type="project" value="UniProtKB-KW"/>
</dbReference>
<dbReference type="Pfam" id="PF01467">
    <property type="entry name" value="CTP_transf_like"/>
    <property type="match status" value="1"/>
</dbReference>
<evidence type="ECO:0000259" key="5">
    <source>
        <dbReference type="Pfam" id="PF01467"/>
    </source>
</evidence>
<dbReference type="InterPro" id="IPR004821">
    <property type="entry name" value="Cyt_trans-like"/>
</dbReference>
<gene>
    <name evidence="6" type="ORF">HELGO_WM8282</name>
</gene>
<dbReference type="AlphaFoldDB" id="A0A6S6T6G1"/>
<dbReference type="InterPro" id="IPR014729">
    <property type="entry name" value="Rossmann-like_a/b/a_fold"/>
</dbReference>
<keyword evidence="2" id="KW-0548">Nucleotidyltransferase</keyword>
<dbReference type="CDD" id="cd00377">
    <property type="entry name" value="ICL_PEPM"/>
    <property type="match status" value="1"/>
</dbReference>
<feature type="domain" description="Cytidyltransferase-like" evidence="5">
    <location>
        <begin position="10"/>
        <end position="131"/>
    </location>
</feature>
<sequence length="430" mass="47981">MNKTVYIGMSADLVHPGHMNILQVGAELGEVVVGLLTDKAIASYKRLPYMTYEQRKLVIENIKGVKEVIPQDTLDYRPNLELIKPDIVVHGDDWKEGVQSKTRQQVLDTLSQWGGELVEPNYTSGISSTQLNNSLKELGTTPDIRRSRLRRLIDSKEVVRILESHNALSGLIVENIKSDDGVEYDGMWSSSLTDSTSKGKPDIEAVDVSTRISTINEIFEVTTKPMIYDADTGGIAEHFAFTVRTLERTGISAVIIEDKTGLKKNSLFGNDVAQTQDTIENFCEKIKAGKKAQITDDFMIISRIESLILEKGMDDAVLRAKEYIKAGTDGVMIHSRLKEPNEIIEFCQIIRKYDENIPIIVVPTSYNQITAKELSKVGINVVIYANHMLRAAYPGMKNVAKSILQNDRSLEAEENLLSIKEILDLIPGTK</sequence>
<dbReference type="GO" id="GO:0050188">
    <property type="term" value="F:phosphoenolpyruvate mutase activity"/>
    <property type="evidence" value="ECO:0007669"/>
    <property type="project" value="UniProtKB-EC"/>
</dbReference>
<keyword evidence="1" id="KW-0808">Transferase</keyword>
<dbReference type="Pfam" id="PF13714">
    <property type="entry name" value="PEP_mutase"/>
    <property type="match status" value="1"/>
</dbReference>
<evidence type="ECO:0000256" key="3">
    <source>
        <dbReference type="ARBA" id="ARBA00023235"/>
    </source>
</evidence>
<dbReference type="InterPro" id="IPR050385">
    <property type="entry name" value="Archaeal_FAD_synthase"/>
</dbReference>
<dbReference type="CDD" id="cd02170">
    <property type="entry name" value="cytidylyltransferase"/>
    <property type="match status" value="1"/>
</dbReference>
<dbReference type="PANTHER" id="PTHR43793">
    <property type="entry name" value="FAD SYNTHASE"/>
    <property type="match status" value="1"/>
</dbReference>
<reference evidence="6" key="1">
    <citation type="submission" date="2020-01" db="EMBL/GenBank/DDBJ databases">
        <authorList>
            <person name="Meier V. D."/>
            <person name="Meier V D."/>
        </authorList>
    </citation>
    <scope>NUCLEOTIDE SEQUENCE</scope>
    <source>
        <strain evidence="6">HLG_WM_MAG_12</strain>
    </source>
</reference>
<keyword evidence="6" id="KW-0670">Pyruvate</keyword>
<dbReference type="PANTHER" id="PTHR43793:SF1">
    <property type="entry name" value="FAD SYNTHASE"/>
    <property type="match status" value="1"/>
</dbReference>
<dbReference type="InterPro" id="IPR012698">
    <property type="entry name" value="PEnolPyrv_PMutase_core"/>
</dbReference>
<dbReference type="NCBIfam" id="TIGR00125">
    <property type="entry name" value="cyt_tran_rel"/>
    <property type="match status" value="1"/>
</dbReference>
<evidence type="ECO:0000313" key="6">
    <source>
        <dbReference type="EMBL" id="CAA6814474.1"/>
    </source>
</evidence>